<sequence length="430" mass="50750">MNIKLKISYIFFFLVIGNLLVNGQSTASAKEDEAYRLHENKEYTKAAEIYEELLKTDYKNTYLLSMCGSSYFAQKKYEKAKEKYSLAILYSSPDDKKNKALYYSNLSACYSNLDNNEKAYENAMRAYRLDNSQLWNAASMAQNSHKYEECLSLMDKAAETTTLNIAYKSLYGRCYYNTERYRESVENFRDFFDHYKPDSFFADFDMQQERGVFLQAYINLIASEKDMSRVNRDIKDLQNILNSFDDPYYRNVILWSITENKNICDKYKLSVDACTKIFSTLVNEPSLKEEFWFNYNTVKNYEKAFQLSGKILASGHDREIKLYQYLSSLHLFIIDYYKHNEKADEKKLNHLIVLFKDLFEKNKIYSDKEFTDFSDAYAPVMKTFNIFNLYFRNKEQIKAVPYVKMIMENVPNEKARSGIMKILTAGYIDN</sequence>
<accession>A0A494JBT8</accession>
<evidence type="ECO:0000313" key="3">
    <source>
        <dbReference type="Proteomes" id="UP000189738"/>
    </source>
</evidence>
<evidence type="ECO:0000313" key="1">
    <source>
        <dbReference type="EMBL" id="AQX52368.1"/>
    </source>
</evidence>
<dbReference type="RefSeq" id="WP_078407248.1">
    <property type="nucleotide sequence ID" value="NZ_CP014339.1"/>
</dbReference>
<dbReference type="EMBL" id="MAHS01000001">
    <property type="protein sequence ID" value="OPB53364.1"/>
    <property type="molecule type" value="Genomic_DNA"/>
</dbReference>
<dbReference type="InterPro" id="IPR011990">
    <property type="entry name" value="TPR-like_helical_dom_sf"/>
</dbReference>
<organism evidence="2">
    <name type="scientific">Elizabethkingia anophelis</name>
    <dbReference type="NCBI Taxonomy" id="1117645"/>
    <lineage>
        <taxon>Bacteria</taxon>
        <taxon>Pseudomonadati</taxon>
        <taxon>Bacteroidota</taxon>
        <taxon>Flavobacteriia</taxon>
        <taxon>Flavobacteriales</taxon>
        <taxon>Weeksellaceae</taxon>
        <taxon>Elizabethkingia</taxon>
    </lineage>
</organism>
<name>A0A494JBT8_9FLAO</name>
<protein>
    <submittedName>
        <fullName evidence="2">Uncharacterized protein</fullName>
    </submittedName>
</protein>
<dbReference type="SUPFAM" id="SSF48452">
    <property type="entry name" value="TPR-like"/>
    <property type="match status" value="1"/>
</dbReference>
<gene>
    <name evidence="1" type="ORF">AYC66_17535</name>
    <name evidence="2" type="ORF">BAY09_10625</name>
</gene>
<dbReference type="KEGG" id="een:BBD30_11915"/>
<dbReference type="Proteomes" id="UP000189738">
    <property type="component" value="Chromosome"/>
</dbReference>
<reference evidence="2" key="2">
    <citation type="submission" date="2016-06" db="EMBL/GenBank/DDBJ databases">
        <authorList>
            <person name="Nicholson A.C."/>
        </authorList>
    </citation>
    <scope>NUCLEOTIDE SEQUENCE [LARGE SCALE GENOMIC DNA]</scope>
    <source>
        <strain evidence="2">E6809</strain>
    </source>
</reference>
<dbReference type="Gene3D" id="1.25.40.10">
    <property type="entry name" value="Tetratricopeptide repeat domain"/>
    <property type="match status" value="2"/>
</dbReference>
<evidence type="ECO:0000313" key="2">
    <source>
        <dbReference type="EMBL" id="OPB53364.1"/>
    </source>
</evidence>
<reference evidence="1 3" key="1">
    <citation type="submission" date="2016-02" db="EMBL/GenBank/DDBJ databases">
        <authorList>
            <person name="Nicholson A.C."/>
            <person name="Humrighouse B.W."/>
            <person name="Loparev V."/>
            <person name="Emery B."/>
            <person name="Graziano J."/>
            <person name="McQuiston J.R."/>
        </authorList>
    </citation>
    <scope>NUCLEOTIDE SEQUENCE [LARGE SCALE GENOMIC DNA]</scope>
    <source>
        <strain evidence="1 3">E6809</strain>
    </source>
</reference>
<dbReference type="AlphaFoldDB" id="A0A494JBT8"/>
<proteinExistence type="predicted"/>
<dbReference type="EMBL" id="CP014339">
    <property type="protein sequence ID" value="AQX52368.1"/>
    <property type="molecule type" value="Genomic_DNA"/>
</dbReference>